<accession>A0A2J6WHJ0</accession>
<organism evidence="2 3">
    <name type="scientific">Thermodesulfovibrio aggregans</name>
    <dbReference type="NCBI Taxonomy" id="86166"/>
    <lineage>
        <taxon>Bacteria</taxon>
        <taxon>Pseudomonadati</taxon>
        <taxon>Nitrospirota</taxon>
        <taxon>Thermodesulfovibrionia</taxon>
        <taxon>Thermodesulfovibrionales</taxon>
        <taxon>Thermodesulfovibrionaceae</taxon>
        <taxon>Thermodesulfovibrio</taxon>
    </lineage>
</organism>
<reference evidence="2 3" key="1">
    <citation type="submission" date="2018-01" db="EMBL/GenBank/DDBJ databases">
        <title>Metagenomic assembled genomes from two thermal pools in the Uzon Caldera, Kamchatka, Russia.</title>
        <authorList>
            <person name="Wilkins L."/>
            <person name="Ettinger C."/>
        </authorList>
    </citation>
    <scope>NUCLEOTIDE SEQUENCE [LARGE SCALE GENOMIC DNA]</scope>
    <source>
        <strain evidence="2">ZAV-04</strain>
    </source>
</reference>
<gene>
    <name evidence="2" type="ORF">C0186_05845</name>
</gene>
<dbReference type="SUPFAM" id="SSF109604">
    <property type="entry name" value="HD-domain/PDEase-like"/>
    <property type="match status" value="1"/>
</dbReference>
<dbReference type="NCBIfam" id="TIGR00277">
    <property type="entry name" value="HDIG"/>
    <property type="match status" value="1"/>
</dbReference>
<dbReference type="InterPro" id="IPR006674">
    <property type="entry name" value="HD_domain"/>
</dbReference>
<dbReference type="InterPro" id="IPR051094">
    <property type="entry name" value="Diverse_Catalytic_Enzymes"/>
</dbReference>
<dbReference type="EMBL" id="PNIO01000051">
    <property type="protein sequence ID" value="PMP69864.1"/>
    <property type="molecule type" value="Genomic_DNA"/>
</dbReference>
<evidence type="ECO:0000259" key="1">
    <source>
        <dbReference type="Pfam" id="PF01966"/>
    </source>
</evidence>
<comment type="caution">
    <text evidence="2">The sequence shown here is derived from an EMBL/GenBank/DDBJ whole genome shotgun (WGS) entry which is preliminary data.</text>
</comment>
<name>A0A2J6WHJ0_9BACT</name>
<dbReference type="InterPro" id="IPR006675">
    <property type="entry name" value="HDIG_dom"/>
</dbReference>
<feature type="domain" description="HD" evidence="1">
    <location>
        <begin position="22"/>
        <end position="137"/>
    </location>
</feature>
<proteinExistence type="predicted"/>
<evidence type="ECO:0000313" key="3">
    <source>
        <dbReference type="Proteomes" id="UP000242288"/>
    </source>
</evidence>
<sequence>MDPFEIIKKYYNPQSMAYKILINHSKAVAEKALKIAEKFNVDKQFIYEAAMLHDIGIFMTNTPKLDCHGRFPYIAHGYLGREILEKERFQKHALVCERHTGVGITMEEIIKKNLPLPHRDMVPVTMEEKIIAYADKFFSKESDGSVRVRTVEEIIKDLSRYGEEKVKIFKEWLNLFERDD</sequence>
<dbReference type="Proteomes" id="UP000242288">
    <property type="component" value="Unassembled WGS sequence"/>
</dbReference>
<dbReference type="GO" id="GO:0016787">
    <property type="term" value="F:hydrolase activity"/>
    <property type="evidence" value="ECO:0007669"/>
    <property type="project" value="UniProtKB-KW"/>
</dbReference>
<protein>
    <submittedName>
        <fullName evidence="2">Phosphohydrolase</fullName>
    </submittedName>
</protein>
<evidence type="ECO:0000313" key="2">
    <source>
        <dbReference type="EMBL" id="PMP69864.1"/>
    </source>
</evidence>
<dbReference type="InterPro" id="IPR003607">
    <property type="entry name" value="HD/PDEase_dom"/>
</dbReference>
<dbReference type="CDD" id="cd00077">
    <property type="entry name" value="HDc"/>
    <property type="match status" value="1"/>
</dbReference>
<dbReference type="AlphaFoldDB" id="A0A2J6WHJ0"/>
<dbReference type="PANTHER" id="PTHR35795:SF1">
    <property type="entry name" value="BIS(5'-NUCLEOSYL)-TETRAPHOSPHATASE, SYMMETRICAL"/>
    <property type="match status" value="1"/>
</dbReference>
<keyword evidence="2" id="KW-0378">Hydrolase</keyword>
<dbReference type="PANTHER" id="PTHR35795">
    <property type="entry name" value="SLR1885 PROTEIN"/>
    <property type="match status" value="1"/>
</dbReference>
<dbReference type="Pfam" id="PF01966">
    <property type="entry name" value="HD"/>
    <property type="match status" value="1"/>
</dbReference>
<dbReference type="Gene3D" id="1.10.3210.10">
    <property type="entry name" value="Hypothetical protein af1432"/>
    <property type="match status" value="1"/>
</dbReference>